<dbReference type="Pfam" id="PF13620">
    <property type="entry name" value="CarboxypepD_reg"/>
    <property type="match status" value="1"/>
</dbReference>
<organism evidence="6 7">
    <name type="scientific">Paludibaculum fermentans</name>
    <dbReference type="NCBI Taxonomy" id="1473598"/>
    <lineage>
        <taxon>Bacteria</taxon>
        <taxon>Pseudomonadati</taxon>
        <taxon>Acidobacteriota</taxon>
        <taxon>Terriglobia</taxon>
        <taxon>Bryobacterales</taxon>
        <taxon>Bryobacteraceae</taxon>
        <taxon>Paludibaculum</taxon>
    </lineage>
</organism>
<name>A0A7S7NU41_PALFE</name>
<dbReference type="GO" id="GO:0009279">
    <property type="term" value="C:cell outer membrane"/>
    <property type="evidence" value="ECO:0007669"/>
    <property type="project" value="UniProtKB-SubCell"/>
</dbReference>
<dbReference type="AlphaFoldDB" id="A0A7S7NU41"/>
<keyword evidence="7" id="KW-1185">Reference proteome</keyword>
<sequence>MKMLQWLALSLILALGATSCFGQAAAMNGQIVGTITDPAGSVVPNATVKAVNTGTGFSQSTTTTSSGLYRFNILPLGLYEITVDSAGFSTVKRTGIELNAGVTVTADITLAVKGVASEVVVSAAAPVVDPSRTDQGSTLSSNAITNLPLLSRNPYNFILQQPNVSGRGNTEFGVPRKVNANGFTGRINYQLDGSNNVQSDRAGIRLLPISDTWVQEIQQVNNGFSPEFGNTVGTVFNTITKSGANDLHGEAGYIFRRTPFSARPALLAYNRPTPDVNVDAGFADAGGRLVRDKVFWFGSYEKVKRDLPNTVSATPSDIAALGLPASFADAIPFNQNVTFFMAKVDYQLNASNRLSIRYNGHRNDSPYNNGGGLVLVDRTYNFVDRSHGGAVQLISIISPRMVNEFRMQIPYRAQQQNRFEGTGTGPAITIPGVASFGNSLDVGFNYEETTPEFSDNFSLNLGSHSLKFGASYRGIRDTQVQSTSANYTFPSIAAYLAAKAGTAPKGYTTFVQTVGEPSIKYNSNFTSVYGQDSWKPRANITIIYGLRYDVYSPPSANSSSPYPTSQKFKTDRNNFAPRLGIAWGLGKTVVRASGGIFYDPFQTDTYRKSILNNGTPIFFNISTGPGTSYAPSFPSVFNGVPAGFTLSLQDITTVASDFATLYSANANVSVSRELANNLGFTATYLFTRGNRLPVWRNINLGLTGQTLADGRPIFGGARPNAAYGNVLSAESVGQSSYNGLNLTLNRRLTHGLEVFGTYTWSHAIDDAPEQNNIDSGAFLLSDPTNRRRDRGNALTDRRHAFNANALWTPTASLGNKAVNYLANNNRIALAVVMQKGELFNMGSNRPLNGDASTASTYQRPLFIGRNTLNAPATYEFNLRYSRLFAIGERWKPEFFAETTNIFNHTNVTGINSNATVDTAGNITALPNQAWTSAMDQRLIQFGLKLNF</sequence>
<dbReference type="Pfam" id="PF25183">
    <property type="entry name" value="OMP_b-brl_4"/>
    <property type="match status" value="2"/>
</dbReference>
<dbReference type="InterPro" id="IPR057601">
    <property type="entry name" value="Oar-like_b-barrel"/>
</dbReference>
<dbReference type="PROSITE" id="PS51257">
    <property type="entry name" value="PROKAR_LIPOPROTEIN"/>
    <property type="match status" value="1"/>
</dbReference>
<accession>A0A7S7NU41</accession>
<proteinExistence type="predicted"/>
<feature type="chain" id="PRO_5032644600" evidence="4">
    <location>
        <begin position="25"/>
        <end position="947"/>
    </location>
</feature>
<evidence type="ECO:0000256" key="4">
    <source>
        <dbReference type="SAM" id="SignalP"/>
    </source>
</evidence>
<dbReference type="Gene3D" id="2.60.40.1120">
    <property type="entry name" value="Carboxypeptidase-like, regulatory domain"/>
    <property type="match status" value="1"/>
</dbReference>
<dbReference type="InterPro" id="IPR036942">
    <property type="entry name" value="Beta-barrel_TonB_sf"/>
</dbReference>
<evidence type="ECO:0000256" key="3">
    <source>
        <dbReference type="ARBA" id="ARBA00023237"/>
    </source>
</evidence>
<protein>
    <submittedName>
        <fullName evidence="6">TonB-dependent receptor</fullName>
    </submittedName>
</protein>
<reference evidence="6 7" key="1">
    <citation type="submission" date="2020-10" db="EMBL/GenBank/DDBJ databases">
        <title>Complete genome sequence of Paludibaculum fermentans P105T, a facultatively anaerobic acidobacterium capable of dissimilatory Fe(III) reduction.</title>
        <authorList>
            <person name="Dedysh S.N."/>
            <person name="Beletsky A.V."/>
            <person name="Kulichevskaya I.S."/>
            <person name="Mardanov A.V."/>
            <person name="Ravin N.V."/>
        </authorList>
    </citation>
    <scope>NUCLEOTIDE SEQUENCE [LARGE SCALE GENOMIC DNA]</scope>
    <source>
        <strain evidence="6 7">P105</strain>
    </source>
</reference>
<evidence type="ECO:0000313" key="7">
    <source>
        <dbReference type="Proteomes" id="UP000593892"/>
    </source>
</evidence>
<evidence type="ECO:0000313" key="6">
    <source>
        <dbReference type="EMBL" id="QOY89817.1"/>
    </source>
</evidence>
<feature type="domain" description="TonB-dependent transporter Oar-like beta-barrel" evidence="5">
    <location>
        <begin position="239"/>
        <end position="314"/>
    </location>
</feature>
<evidence type="ECO:0000256" key="2">
    <source>
        <dbReference type="ARBA" id="ARBA00023136"/>
    </source>
</evidence>
<dbReference type="Gene3D" id="2.40.170.20">
    <property type="entry name" value="TonB-dependent receptor, beta-barrel domain"/>
    <property type="match status" value="1"/>
</dbReference>
<dbReference type="RefSeq" id="WP_194451480.1">
    <property type="nucleotide sequence ID" value="NZ_CP063849.1"/>
</dbReference>
<dbReference type="EMBL" id="CP063849">
    <property type="protein sequence ID" value="QOY89817.1"/>
    <property type="molecule type" value="Genomic_DNA"/>
</dbReference>
<feature type="domain" description="TonB-dependent transporter Oar-like beta-barrel" evidence="5">
    <location>
        <begin position="326"/>
        <end position="860"/>
    </location>
</feature>
<dbReference type="SUPFAM" id="SSF56935">
    <property type="entry name" value="Porins"/>
    <property type="match status" value="1"/>
</dbReference>
<keyword evidence="2" id="KW-0472">Membrane</keyword>
<keyword evidence="4" id="KW-0732">Signal</keyword>
<dbReference type="Proteomes" id="UP000593892">
    <property type="component" value="Chromosome"/>
</dbReference>
<evidence type="ECO:0000259" key="5">
    <source>
        <dbReference type="Pfam" id="PF25183"/>
    </source>
</evidence>
<keyword evidence="3" id="KW-0998">Cell outer membrane</keyword>
<feature type="signal peptide" evidence="4">
    <location>
        <begin position="1"/>
        <end position="24"/>
    </location>
</feature>
<dbReference type="InterPro" id="IPR008969">
    <property type="entry name" value="CarboxyPept-like_regulatory"/>
</dbReference>
<comment type="subcellular location">
    <subcellularLocation>
        <location evidence="1">Cell outer membrane</location>
    </subcellularLocation>
</comment>
<evidence type="ECO:0000256" key="1">
    <source>
        <dbReference type="ARBA" id="ARBA00004442"/>
    </source>
</evidence>
<dbReference type="SUPFAM" id="SSF49464">
    <property type="entry name" value="Carboxypeptidase regulatory domain-like"/>
    <property type="match status" value="1"/>
</dbReference>
<dbReference type="KEGG" id="pfer:IRI77_07655"/>
<gene>
    <name evidence="6" type="ORF">IRI77_07655</name>
</gene>
<keyword evidence="6" id="KW-0675">Receptor</keyword>